<evidence type="ECO:0000313" key="4">
    <source>
        <dbReference type="Proteomes" id="UP001303647"/>
    </source>
</evidence>
<protein>
    <recommendedName>
        <fullName evidence="5">MARVEL domain-containing protein</fullName>
    </recommendedName>
</protein>
<accession>A0AAN7CQR8</accession>
<feature type="region of interest" description="Disordered" evidence="1">
    <location>
        <begin position="387"/>
        <end position="415"/>
    </location>
</feature>
<sequence length="438" mass="46776">MPPVARNTLSLRPQGFYAYTFLISRIAQVISLAVVTGLIGNLLFITTRGRQAAPPNLIIAIIFTSAALIWALFSSSGYSKRYLAFTTTLSFDLLFLVPFIAIAAILGLPVADTNCAAVSQTGKFEITAPPGNSVGRISFSSNGRAACSKLFTVWVLLVVVSALFALTALSVAFVHLGEKQLQKAIFAMTDEQKGGSGGAGYAHEINEPRGRGFTPTPRAQPGPGELGVGGPARPSIVEDRLNLNRPVTVASARAGNGAEAQSRAAFVGMGTGTMSSAGRQPRRLNMHAGAAECSKINNDSAMPSALFQPQTASFGKAPTGNRMASENRAVTREIDVLPGSYDEQKQWRNEGQRQASDVEPVAVDPRHNIEEMPEFPWHEHDVPRSAHASLVPKPLVVRGNGKSGRQRASDKSAESGWWGSMASVIFKPQTEYDPSNVM</sequence>
<keyword evidence="2" id="KW-0812">Transmembrane</keyword>
<name>A0AAN7CQR8_9PEZI</name>
<evidence type="ECO:0000256" key="2">
    <source>
        <dbReference type="SAM" id="Phobius"/>
    </source>
</evidence>
<dbReference type="AlphaFoldDB" id="A0AAN7CQR8"/>
<feature type="transmembrane region" description="Helical" evidence="2">
    <location>
        <begin position="16"/>
        <end position="44"/>
    </location>
</feature>
<keyword evidence="4" id="KW-1185">Reference proteome</keyword>
<feature type="transmembrane region" description="Helical" evidence="2">
    <location>
        <begin position="93"/>
        <end position="111"/>
    </location>
</feature>
<organism evidence="3 4">
    <name type="scientific">Corynascus novoguineensis</name>
    <dbReference type="NCBI Taxonomy" id="1126955"/>
    <lineage>
        <taxon>Eukaryota</taxon>
        <taxon>Fungi</taxon>
        <taxon>Dikarya</taxon>
        <taxon>Ascomycota</taxon>
        <taxon>Pezizomycotina</taxon>
        <taxon>Sordariomycetes</taxon>
        <taxon>Sordariomycetidae</taxon>
        <taxon>Sordariales</taxon>
        <taxon>Chaetomiaceae</taxon>
        <taxon>Corynascus</taxon>
    </lineage>
</organism>
<evidence type="ECO:0000256" key="1">
    <source>
        <dbReference type="SAM" id="MobiDB-lite"/>
    </source>
</evidence>
<reference evidence="3" key="2">
    <citation type="submission" date="2023-05" db="EMBL/GenBank/DDBJ databases">
        <authorList>
            <consortium name="Lawrence Berkeley National Laboratory"/>
            <person name="Steindorff A."/>
            <person name="Hensen N."/>
            <person name="Bonometti L."/>
            <person name="Westerberg I."/>
            <person name="Brannstrom I.O."/>
            <person name="Guillou S."/>
            <person name="Cros-Aarteil S."/>
            <person name="Calhoun S."/>
            <person name="Haridas S."/>
            <person name="Kuo A."/>
            <person name="Mondo S."/>
            <person name="Pangilinan J."/>
            <person name="Riley R."/>
            <person name="Labutti K."/>
            <person name="Andreopoulos B."/>
            <person name="Lipzen A."/>
            <person name="Chen C."/>
            <person name="Yanf M."/>
            <person name="Daum C."/>
            <person name="Ng V."/>
            <person name="Clum A."/>
            <person name="Ohm R."/>
            <person name="Martin F."/>
            <person name="Silar P."/>
            <person name="Natvig D."/>
            <person name="Lalanne C."/>
            <person name="Gautier V."/>
            <person name="Ament-Velasquez S.L."/>
            <person name="Kruys A."/>
            <person name="Hutchinson M.I."/>
            <person name="Powell A.J."/>
            <person name="Barry K."/>
            <person name="Miller A.N."/>
            <person name="Grigoriev I.V."/>
            <person name="Debuchy R."/>
            <person name="Gladieux P."/>
            <person name="Thoren M.H."/>
            <person name="Johannesson H."/>
        </authorList>
    </citation>
    <scope>NUCLEOTIDE SEQUENCE</scope>
    <source>
        <strain evidence="3">CBS 359.72</strain>
    </source>
</reference>
<gene>
    <name evidence="3" type="ORF">C7999DRAFT_16135</name>
</gene>
<proteinExistence type="predicted"/>
<evidence type="ECO:0000313" key="3">
    <source>
        <dbReference type="EMBL" id="KAK4245682.1"/>
    </source>
</evidence>
<feature type="transmembrane region" description="Helical" evidence="2">
    <location>
        <begin position="150"/>
        <end position="176"/>
    </location>
</feature>
<dbReference type="EMBL" id="MU857694">
    <property type="protein sequence ID" value="KAK4245682.1"/>
    <property type="molecule type" value="Genomic_DNA"/>
</dbReference>
<keyword evidence="2" id="KW-1133">Transmembrane helix</keyword>
<dbReference type="Proteomes" id="UP001303647">
    <property type="component" value="Unassembled WGS sequence"/>
</dbReference>
<evidence type="ECO:0008006" key="5">
    <source>
        <dbReference type="Google" id="ProtNLM"/>
    </source>
</evidence>
<keyword evidence="2" id="KW-0472">Membrane</keyword>
<reference evidence="3" key="1">
    <citation type="journal article" date="2023" name="Mol. Phylogenet. Evol.">
        <title>Genome-scale phylogeny and comparative genomics of the fungal order Sordariales.</title>
        <authorList>
            <person name="Hensen N."/>
            <person name="Bonometti L."/>
            <person name="Westerberg I."/>
            <person name="Brannstrom I.O."/>
            <person name="Guillou S."/>
            <person name="Cros-Aarteil S."/>
            <person name="Calhoun S."/>
            <person name="Haridas S."/>
            <person name="Kuo A."/>
            <person name="Mondo S."/>
            <person name="Pangilinan J."/>
            <person name="Riley R."/>
            <person name="LaButti K."/>
            <person name="Andreopoulos B."/>
            <person name="Lipzen A."/>
            <person name="Chen C."/>
            <person name="Yan M."/>
            <person name="Daum C."/>
            <person name="Ng V."/>
            <person name="Clum A."/>
            <person name="Steindorff A."/>
            <person name="Ohm R.A."/>
            <person name="Martin F."/>
            <person name="Silar P."/>
            <person name="Natvig D.O."/>
            <person name="Lalanne C."/>
            <person name="Gautier V."/>
            <person name="Ament-Velasquez S.L."/>
            <person name="Kruys A."/>
            <person name="Hutchinson M.I."/>
            <person name="Powell A.J."/>
            <person name="Barry K."/>
            <person name="Miller A.N."/>
            <person name="Grigoriev I.V."/>
            <person name="Debuchy R."/>
            <person name="Gladieux P."/>
            <person name="Hiltunen Thoren M."/>
            <person name="Johannesson H."/>
        </authorList>
    </citation>
    <scope>NUCLEOTIDE SEQUENCE</scope>
    <source>
        <strain evidence="3">CBS 359.72</strain>
    </source>
</reference>
<comment type="caution">
    <text evidence="3">The sequence shown here is derived from an EMBL/GenBank/DDBJ whole genome shotgun (WGS) entry which is preliminary data.</text>
</comment>
<feature type="transmembrane region" description="Helical" evidence="2">
    <location>
        <begin position="56"/>
        <end position="73"/>
    </location>
</feature>